<dbReference type="PATRIC" id="fig|1227493.4.peg.3176"/>
<dbReference type="GO" id="GO:0035435">
    <property type="term" value="P:phosphate ion transmembrane transport"/>
    <property type="evidence" value="ECO:0007669"/>
    <property type="project" value="InterPro"/>
</dbReference>
<keyword evidence="5 8" id="KW-0812">Transmembrane</keyword>
<keyword evidence="6 8" id="KW-1133">Transmembrane helix</keyword>
<feature type="transmembrane region" description="Helical" evidence="8">
    <location>
        <begin position="112"/>
        <end position="137"/>
    </location>
</feature>
<evidence type="ECO:0000256" key="3">
    <source>
        <dbReference type="ARBA" id="ARBA00022448"/>
    </source>
</evidence>
<feature type="compositionally biased region" description="Low complexity" evidence="9">
    <location>
        <begin position="12"/>
        <end position="27"/>
    </location>
</feature>
<dbReference type="OrthoDB" id="11402at2157"/>
<evidence type="ECO:0000313" key="12">
    <source>
        <dbReference type="Proteomes" id="UP000011519"/>
    </source>
</evidence>
<keyword evidence="7 8" id="KW-0472">Membrane</keyword>
<dbReference type="GO" id="GO:0005886">
    <property type="term" value="C:plasma membrane"/>
    <property type="evidence" value="ECO:0007669"/>
    <property type="project" value="UniProtKB-SubCell"/>
</dbReference>
<evidence type="ECO:0000313" key="11">
    <source>
        <dbReference type="EMBL" id="ELY88193.1"/>
    </source>
</evidence>
<accession>L9ZSN4</accession>
<dbReference type="EMBL" id="AOIM01000039">
    <property type="protein sequence ID" value="ELY88193.1"/>
    <property type="molecule type" value="Genomic_DNA"/>
</dbReference>
<evidence type="ECO:0000256" key="9">
    <source>
        <dbReference type="SAM" id="MobiDB-lite"/>
    </source>
</evidence>
<comment type="subcellular location">
    <subcellularLocation>
        <location evidence="1 8">Cell membrane</location>
        <topology evidence="1 8">Multi-pass membrane protein</topology>
    </subcellularLocation>
</comment>
<evidence type="ECO:0000256" key="7">
    <source>
        <dbReference type="ARBA" id="ARBA00023136"/>
    </source>
</evidence>
<dbReference type="CDD" id="cd06261">
    <property type="entry name" value="TM_PBP2"/>
    <property type="match status" value="1"/>
</dbReference>
<dbReference type="SUPFAM" id="SSF161098">
    <property type="entry name" value="MetI-like"/>
    <property type="match status" value="1"/>
</dbReference>
<gene>
    <name evidence="11" type="ORF">C483_15811</name>
</gene>
<evidence type="ECO:0000256" key="2">
    <source>
        <dbReference type="ARBA" id="ARBA00007069"/>
    </source>
</evidence>
<sequence length="328" mass="34617">MSSDTGTETETSRPSRSGLSDSASSGPGPTPPDTPTGLLTGSDLEYEHLKNRLFHGVLVAASLFGVVMLALLVLDVATDFYVGLTTYEVSLVDFVTRDGSQQAELAGFRGAIVASVILMLLTTILSFVVGVGTAIYLEEYAPDNRITRLIEANLANLAGVPSIVYGLLALAAFVNGIGLGPILLAGSIGLGLLVMPIIIVSSQEALRAVPDGVRNGSYATGATEWQTIRQVVLPAAMPGILTGTILALARAIGETAPLIMVGALFTNRLPLGPFDRFSAMPTQIYIWAQQPSQHFVHLAAVGIVVLLAFMLTMNAIALVLRSRYETEY</sequence>
<comment type="caution">
    <text evidence="11">The sequence shown here is derived from an EMBL/GenBank/DDBJ whole genome shotgun (WGS) entry which is preliminary data.</text>
</comment>
<organism evidence="11 12">
    <name type="scientific">Natrialba hulunbeirensis JCM 10989</name>
    <dbReference type="NCBI Taxonomy" id="1227493"/>
    <lineage>
        <taxon>Archaea</taxon>
        <taxon>Methanobacteriati</taxon>
        <taxon>Methanobacteriota</taxon>
        <taxon>Stenosarchaea group</taxon>
        <taxon>Halobacteria</taxon>
        <taxon>Halobacteriales</taxon>
        <taxon>Natrialbaceae</taxon>
        <taxon>Natrialba</taxon>
    </lineage>
</organism>
<feature type="transmembrane region" description="Helical" evidence="8">
    <location>
        <begin position="295"/>
        <end position="320"/>
    </location>
</feature>
<reference evidence="11 12" key="1">
    <citation type="journal article" date="2014" name="PLoS Genet.">
        <title>Phylogenetically driven sequencing of extremely halophilic archaea reveals strategies for static and dynamic osmo-response.</title>
        <authorList>
            <person name="Becker E.A."/>
            <person name="Seitzer P.M."/>
            <person name="Tritt A."/>
            <person name="Larsen D."/>
            <person name="Krusor M."/>
            <person name="Yao A.I."/>
            <person name="Wu D."/>
            <person name="Madern D."/>
            <person name="Eisen J.A."/>
            <person name="Darling A.E."/>
            <person name="Facciotti M.T."/>
        </authorList>
    </citation>
    <scope>NUCLEOTIDE SEQUENCE [LARGE SCALE GENOMIC DNA]</scope>
    <source>
        <strain evidence="11 12">JCM 10989</strain>
    </source>
</reference>
<feature type="transmembrane region" description="Helical" evidence="8">
    <location>
        <begin position="179"/>
        <end position="200"/>
    </location>
</feature>
<dbReference type="PANTHER" id="PTHR43470:SF5">
    <property type="entry name" value="PHOSPHATE TRANSPORT SYSTEM PERMEASE PROTEIN PSTA"/>
    <property type="match status" value="1"/>
</dbReference>
<feature type="transmembrane region" description="Helical" evidence="8">
    <location>
        <begin position="149"/>
        <end position="173"/>
    </location>
</feature>
<evidence type="ECO:0000256" key="1">
    <source>
        <dbReference type="ARBA" id="ARBA00004651"/>
    </source>
</evidence>
<protein>
    <recommendedName>
        <fullName evidence="8">Phosphate transport system permease protein PstA</fullName>
    </recommendedName>
</protein>
<evidence type="ECO:0000256" key="6">
    <source>
        <dbReference type="ARBA" id="ARBA00022989"/>
    </source>
</evidence>
<evidence type="ECO:0000259" key="10">
    <source>
        <dbReference type="PROSITE" id="PS50928"/>
    </source>
</evidence>
<proteinExistence type="inferred from homology"/>
<keyword evidence="4 8" id="KW-1003">Cell membrane</keyword>
<name>L9ZSN4_9EURY</name>
<comment type="similarity">
    <text evidence="2 8">Belongs to the binding-protein-dependent transport system permease family. CysTW subfamily.</text>
</comment>
<dbReference type="NCBIfam" id="TIGR00974">
    <property type="entry name" value="3a0107s02c"/>
    <property type="match status" value="1"/>
</dbReference>
<dbReference type="Proteomes" id="UP000011519">
    <property type="component" value="Unassembled WGS sequence"/>
</dbReference>
<evidence type="ECO:0000256" key="4">
    <source>
        <dbReference type="ARBA" id="ARBA00022475"/>
    </source>
</evidence>
<dbReference type="AlphaFoldDB" id="L9ZSN4"/>
<feature type="transmembrane region" description="Helical" evidence="8">
    <location>
        <begin position="231"/>
        <end position="252"/>
    </location>
</feature>
<dbReference type="InterPro" id="IPR000515">
    <property type="entry name" value="MetI-like"/>
</dbReference>
<dbReference type="Gene3D" id="1.10.3720.10">
    <property type="entry name" value="MetI-like"/>
    <property type="match status" value="1"/>
</dbReference>
<dbReference type="STRING" id="1227493.C483_15811"/>
<evidence type="ECO:0000256" key="8">
    <source>
        <dbReference type="RuleBase" id="RU363043"/>
    </source>
</evidence>
<dbReference type="RefSeq" id="WP_006654308.1">
    <property type="nucleotide sequence ID" value="NZ_AOIM01000039.1"/>
</dbReference>
<feature type="transmembrane region" description="Helical" evidence="8">
    <location>
        <begin position="53"/>
        <end position="74"/>
    </location>
</feature>
<keyword evidence="3" id="KW-0813">Transport</keyword>
<dbReference type="PANTHER" id="PTHR43470">
    <property type="entry name" value="PHOSPHATE TRANSPORT SYSTEM PERMEASE PROTEIN PSTA-RELATED"/>
    <property type="match status" value="1"/>
</dbReference>
<dbReference type="InterPro" id="IPR035906">
    <property type="entry name" value="MetI-like_sf"/>
</dbReference>
<keyword evidence="12" id="KW-1185">Reference proteome</keyword>
<evidence type="ECO:0000256" key="5">
    <source>
        <dbReference type="ARBA" id="ARBA00022692"/>
    </source>
</evidence>
<feature type="domain" description="ABC transmembrane type-1" evidence="10">
    <location>
        <begin position="112"/>
        <end position="317"/>
    </location>
</feature>
<dbReference type="PROSITE" id="PS50928">
    <property type="entry name" value="ABC_TM1"/>
    <property type="match status" value="1"/>
</dbReference>
<dbReference type="InterPro" id="IPR005672">
    <property type="entry name" value="Phosphate_PstA"/>
</dbReference>
<dbReference type="GO" id="GO:0005315">
    <property type="term" value="F:phosphate transmembrane transporter activity"/>
    <property type="evidence" value="ECO:0007669"/>
    <property type="project" value="InterPro"/>
</dbReference>
<dbReference type="Pfam" id="PF00528">
    <property type="entry name" value="BPD_transp_1"/>
    <property type="match status" value="1"/>
</dbReference>
<feature type="region of interest" description="Disordered" evidence="9">
    <location>
        <begin position="1"/>
        <end position="41"/>
    </location>
</feature>